<keyword evidence="3" id="KW-1185">Reference proteome</keyword>
<dbReference type="RefSeq" id="WP_069954052.1">
    <property type="nucleotide sequence ID" value="NZ_CP012886.2"/>
</dbReference>
<proteinExistence type="predicted"/>
<evidence type="ECO:0000313" key="3">
    <source>
        <dbReference type="Proteomes" id="UP001529272"/>
    </source>
</evidence>
<sequence>MDAILASHNQRIYTLTIHSVSDIADTIREVHIEALPAGHYDFWVTPSLRPGHRLLNRPATRMLLKVGPFTARTVPLLRGVVVVTGRDHNGHIRSLSDQQISQLASAVHERAHPADWMLNRRLHRTERADRRRARSERNTANKRLAKGIHPSANT</sequence>
<organism evidence="2 3">
    <name type="scientific">Mycobacterium intracellulare subsp. chimaera</name>
    <dbReference type="NCBI Taxonomy" id="222805"/>
    <lineage>
        <taxon>Bacteria</taxon>
        <taxon>Bacillati</taxon>
        <taxon>Actinomycetota</taxon>
        <taxon>Actinomycetes</taxon>
        <taxon>Mycobacteriales</taxon>
        <taxon>Mycobacteriaceae</taxon>
        <taxon>Mycobacterium</taxon>
        <taxon>Mycobacterium avium complex (MAC)</taxon>
    </lineage>
</organism>
<protein>
    <submittedName>
        <fullName evidence="2">Uncharacterized protein</fullName>
    </submittedName>
</protein>
<name>A0ABT7P399_MYCIT</name>
<comment type="caution">
    <text evidence="2">The sequence shown here is derived from an EMBL/GenBank/DDBJ whole genome shotgun (WGS) entry which is preliminary data.</text>
</comment>
<feature type="compositionally biased region" description="Basic and acidic residues" evidence="1">
    <location>
        <begin position="125"/>
        <end position="139"/>
    </location>
</feature>
<gene>
    <name evidence="2" type="ORF">QRB35_17310</name>
</gene>
<reference evidence="2 3" key="2">
    <citation type="submission" date="2023-06" db="EMBL/GenBank/DDBJ databases">
        <title>Itaconate inhibition of nontuberculous mycobacteria.</title>
        <authorList>
            <person name="Breen P."/>
            <person name="Zimbric M."/>
            <person name="Caverly L."/>
        </authorList>
    </citation>
    <scope>NUCLEOTIDE SEQUENCE [LARGE SCALE GENOMIC DNA]</scope>
    <source>
        <strain evidence="2 3">FLAC1071</strain>
    </source>
</reference>
<reference evidence="3" key="1">
    <citation type="submission" date="2023-06" db="EMBL/GenBank/DDBJ databases">
        <title>Itaconate inhibition of nontuberculous mycobacteria.</title>
        <authorList>
            <person name="Spilker T."/>
        </authorList>
    </citation>
    <scope>NUCLEOTIDE SEQUENCE [LARGE SCALE GENOMIC DNA]</scope>
    <source>
        <strain evidence="3">FLAC1071</strain>
    </source>
</reference>
<evidence type="ECO:0000313" key="2">
    <source>
        <dbReference type="EMBL" id="MDM3927771.1"/>
    </source>
</evidence>
<dbReference type="EMBL" id="JASZZX010000016">
    <property type="protein sequence ID" value="MDM3927771.1"/>
    <property type="molecule type" value="Genomic_DNA"/>
</dbReference>
<evidence type="ECO:0000256" key="1">
    <source>
        <dbReference type="SAM" id="MobiDB-lite"/>
    </source>
</evidence>
<dbReference type="Proteomes" id="UP001529272">
    <property type="component" value="Unassembled WGS sequence"/>
</dbReference>
<accession>A0ABT7P399</accession>
<feature type="region of interest" description="Disordered" evidence="1">
    <location>
        <begin position="121"/>
        <end position="154"/>
    </location>
</feature>